<dbReference type="OrthoDB" id="1262894at2"/>
<reference evidence="1 2" key="1">
    <citation type="submission" date="2016-11" db="EMBL/GenBank/DDBJ databases">
        <authorList>
            <person name="Jaros S."/>
            <person name="Januszkiewicz K."/>
            <person name="Wedrychowicz H."/>
        </authorList>
    </citation>
    <scope>NUCLEOTIDE SEQUENCE [LARGE SCALE GENOMIC DNA]</scope>
    <source>
        <strain evidence="1 2">DSM 24787</strain>
    </source>
</reference>
<proteinExistence type="predicted"/>
<evidence type="ECO:0000313" key="1">
    <source>
        <dbReference type="EMBL" id="SIN86277.1"/>
    </source>
</evidence>
<dbReference type="AlphaFoldDB" id="A0A1N6ETE6"/>
<protein>
    <submittedName>
        <fullName evidence="1">Uncharacterized protein</fullName>
    </submittedName>
</protein>
<dbReference type="RefSeq" id="WP_074238931.1">
    <property type="nucleotide sequence ID" value="NZ_FSRA01000001.1"/>
</dbReference>
<dbReference type="PROSITE" id="PS51257">
    <property type="entry name" value="PROKAR_LIPOPROTEIN"/>
    <property type="match status" value="1"/>
</dbReference>
<keyword evidence="2" id="KW-1185">Reference proteome</keyword>
<gene>
    <name evidence="1" type="ORF">SAMN04488055_1817</name>
</gene>
<accession>A0A1N6ETE6</accession>
<dbReference type="EMBL" id="FSRA01000001">
    <property type="protein sequence ID" value="SIN86277.1"/>
    <property type="molecule type" value="Genomic_DNA"/>
</dbReference>
<organism evidence="1 2">
    <name type="scientific">Chitinophaga niabensis</name>
    <dbReference type="NCBI Taxonomy" id="536979"/>
    <lineage>
        <taxon>Bacteria</taxon>
        <taxon>Pseudomonadati</taxon>
        <taxon>Bacteroidota</taxon>
        <taxon>Chitinophagia</taxon>
        <taxon>Chitinophagales</taxon>
        <taxon>Chitinophagaceae</taxon>
        <taxon>Chitinophaga</taxon>
    </lineage>
</organism>
<sequence length="120" mass="13478">MKKYLFACVVLFSGCVSNYQSTTFYVKNNTNKPLNFKASVEKYTSIGPQVMTVPFTVLPQDSVLARSVKLRKDLPPTAWFTEFIIFPADSVKLNDPKNAGNWVKTTDAKGNPVYTFKLAQ</sequence>
<dbReference type="Proteomes" id="UP000185003">
    <property type="component" value="Unassembled WGS sequence"/>
</dbReference>
<dbReference type="STRING" id="536979.SAMN04488055_1817"/>
<evidence type="ECO:0000313" key="2">
    <source>
        <dbReference type="Proteomes" id="UP000185003"/>
    </source>
</evidence>
<name>A0A1N6ETE6_9BACT</name>